<protein>
    <submittedName>
        <fullName evidence="4">Signal peptide-containing protein</fullName>
    </submittedName>
</protein>
<sequence>MKALIFFWLVLSGASDACAPLNKLNDHGPVERTTEKRTNPQSSLVDKVSPPQRTAKELIERTASLKQQLIEAEVQYNLTAQELKNLKSGYETAKTVTAKQLTDEKAGIERNEAAA</sequence>
<accession>A0A1I7XXF2</accession>
<evidence type="ECO:0000256" key="2">
    <source>
        <dbReference type="SAM" id="SignalP"/>
    </source>
</evidence>
<feature type="region of interest" description="Disordered" evidence="1">
    <location>
        <begin position="21"/>
        <end position="53"/>
    </location>
</feature>
<dbReference type="Proteomes" id="UP000095287">
    <property type="component" value="Unplaced"/>
</dbReference>
<feature type="chain" id="PRO_5009311556" evidence="2">
    <location>
        <begin position="18"/>
        <end position="115"/>
    </location>
</feature>
<dbReference type="AlphaFoldDB" id="A0A1I7XXF2"/>
<keyword evidence="3" id="KW-1185">Reference proteome</keyword>
<keyword evidence="2" id="KW-0732">Signal</keyword>
<evidence type="ECO:0000256" key="1">
    <source>
        <dbReference type="SAM" id="MobiDB-lite"/>
    </source>
</evidence>
<evidence type="ECO:0000313" key="4">
    <source>
        <dbReference type="WBParaSite" id="L893_g10446.t1"/>
    </source>
</evidence>
<evidence type="ECO:0000313" key="3">
    <source>
        <dbReference type="Proteomes" id="UP000095287"/>
    </source>
</evidence>
<dbReference type="WBParaSite" id="L893_g10446.t1">
    <property type="protein sequence ID" value="L893_g10446.t1"/>
    <property type="gene ID" value="L893_g10446"/>
</dbReference>
<name>A0A1I7XXF2_9BILA</name>
<feature type="signal peptide" evidence="2">
    <location>
        <begin position="1"/>
        <end position="17"/>
    </location>
</feature>
<organism evidence="3 4">
    <name type="scientific">Steinernema glaseri</name>
    <dbReference type="NCBI Taxonomy" id="37863"/>
    <lineage>
        <taxon>Eukaryota</taxon>
        <taxon>Metazoa</taxon>
        <taxon>Ecdysozoa</taxon>
        <taxon>Nematoda</taxon>
        <taxon>Chromadorea</taxon>
        <taxon>Rhabditida</taxon>
        <taxon>Tylenchina</taxon>
        <taxon>Panagrolaimomorpha</taxon>
        <taxon>Strongyloidoidea</taxon>
        <taxon>Steinernematidae</taxon>
        <taxon>Steinernema</taxon>
    </lineage>
</organism>
<proteinExistence type="predicted"/>
<feature type="compositionally biased region" description="Basic and acidic residues" evidence="1">
    <location>
        <begin position="24"/>
        <end position="38"/>
    </location>
</feature>
<reference evidence="4" key="1">
    <citation type="submission" date="2016-11" db="UniProtKB">
        <authorList>
            <consortium name="WormBaseParasite"/>
        </authorList>
    </citation>
    <scope>IDENTIFICATION</scope>
</reference>